<dbReference type="Proteomes" id="UP001526201">
    <property type="component" value="Unassembled WGS sequence"/>
</dbReference>
<dbReference type="Gene3D" id="3.90.180.10">
    <property type="entry name" value="Medium-chain alcohol dehydrogenases, catalytic domain"/>
    <property type="match status" value="1"/>
</dbReference>
<comment type="cofactor">
    <cofactor evidence="1">
        <name>Zn(2+)</name>
        <dbReference type="ChEBI" id="CHEBI:29105"/>
    </cofactor>
</comment>
<evidence type="ECO:0000259" key="3">
    <source>
        <dbReference type="Pfam" id="PF08240"/>
    </source>
</evidence>
<evidence type="ECO:0000313" key="5">
    <source>
        <dbReference type="Proteomes" id="UP001526201"/>
    </source>
</evidence>
<dbReference type="SUPFAM" id="SSF50129">
    <property type="entry name" value="GroES-like"/>
    <property type="match status" value="1"/>
</dbReference>
<evidence type="ECO:0000256" key="1">
    <source>
        <dbReference type="ARBA" id="ARBA00001947"/>
    </source>
</evidence>
<reference evidence="4 5" key="1">
    <citation type="journal article" date="2022" name="BMC Genomics">
        <title>Comparative genome analysis of mycobacteria focusing on tRNA and non-coding RNA.</title>
        <authorList>
            <person name="Behra P.R.K."/>
            <person name="Pettersson B.M.F."/>
            <person name="Ramesh M."/>
            <person name="Das S."/>
            <person name="Dasgupta S."/>
            <person name="Kirsebom L.A."/>
        </authorList>
    </citation>
    <scope>NUCLEOTIDE SEQUENCE [LARGE SCALE GENOMIC DNA]</scope>
    <source>
        <strain evidence="4 5">DSM 44078</strain>
    </source>
</reference>
<dbReference type="EMBL" id="JACKTY010000012">
    <property type="protein sequence ID" value="MCV7225115.1"/>
    <property type="molecule type" value="Genomic_DNA"/>
</dbReference>
<keyword evidence="2" id="KW-0560">Oxidoreductase</keyword>
<proteinExistence type="predicted"/>
<gene>
    <name evidence="4" type="ORF">H7J73_03570</name>
</gene>
<feature type="domain" description="Alcohol dehydrogenase-like N-terminal" evidence="3">
    <location>
        <begin position="25"/>
        <end position="137"/>
    </location>
</feature>
<dbReference type="Gene3D" id="3.40.50.720">
    <property type="entry name" value="NAD(P)-binding Rossmann-like Domain"/>
    <property type="match status" value="1"/>
</dbReference>
<dbReference type="InterPro" id="IPR013154">
    <property type="entry name" value="ADH-like_N"/>
</dbReference>
<keyword evidence="5" id="KW-1185">Reference proteome</keyword>
<dbReference type="PANTHER" id="PTHR43401:SF2">
    <property type="entry name" value="L-THREONINE 3-DEHYDROGENASE"/>
    <property type="match status" value="1"/>
</dbReference>
<dbReference type="PANTHER" id="PTHR43401">
    <property type="entry name" value="L-THREONINE 3-DEHYDROGENASE"/>
    <property type="match status" value="1"/>
</dbReference>
<dbReference type="Pfam" id="PF08240">
    <property type="entry name" value="ADH_N"/>
    <property type="match status" value="1"/>
</dbReference>
<dbReference type="InterPro" id="IPR011032">
    <property type="entry name" value="GroES-like_sf"/>
</dbReference>
<name>A0ABT3C6K4_9MYCO</name>
<evidence type="ECO:0000256" key="2">
    <source>
        <dbReference type="ARBA" id="ARBA00023002"/>
    </source>
</evidence>
<dbReference type="InterPro" id="IPR036291">
    <property type="entry name" value="NAD(P)-bd_dom_sf"/>
</dbReference>
<comment type="caution">
    <text evidence="4">The sequence shown here is derived from an EMBL/GenBank/DDBJ whole genome shotgun (WGS) entry which is preliminary data.</text>
</comment>
<accession>A0ABT3C6K4</accession>
<protein>
    <submittedName>
        <fullName evidence="4">Alcohol dehydrogenase catalytic domain-containing protein</fullName>
    </submittedName>
</protein>
<organism evidence="4 5">
    <name type="scientific">Mycolicibacterium komossense</name>
    <dbReference type="NCBI Taxonomy" id="1779"/>
    <lineage>
        <taxon>Bacteria</taxon>
        <taxon>Bacillati</taxon>
        <taxon>Actinomycetota</taxon>
        <taxon>Actinomycetes</taxon>
        <taxon>Mycobacteriales</taxon>
        <taxon>Mycobacteriaceae</taxon>
        <taxon>Mycolicibacterium</taxon>
    </lineage>
</organism>
<sequence length="279" mass="29470">MRALVKYESGPGNVALCEIASPATQPGHVLIDVAYGAVCGTDRLAVEGGHDFHVPRTLGHEASGVVAALGAGLRRDDLQVGTRVTVETDAYLCMRCEYCLREEYNRCPSRRGIGTTADGALAEQLSIPERAVHALPDSVGLLAGALTEPLAIAVHAVIEQSPSLAGQVVVVIGPGAIGQLCAQVAHAVGATVVLVGRSRHLETLRRLLISASRISLTARPGTFGPWWMPSPKATALIRSSSAAAQMTCSILRFRCCAGAVDWSRWHFADRRESRSTTSG</sequence>
<evidence type="ECO:0000313" key="4">
    <source>
        <dbReference type="EMBL" id="MCV7225115.1"/>
    </source>
</evidence>
<dbReference type="SUPFAM" id="SSF51735">
    <property type="entry name" value="NAD(P)-binding Rossmann-fold domains"/>
    <property type="match status" value="1"/>
</dbReference>
<dbReference type="InterPro" id="IPR050129">
    <property type="entry name" value="Zn_alcohol_dh"/>
</dbReference>